<dbReference type="SUPFAM" id="SSF53187">
    <property type="entry name" value="Zn-dependent exopeptidases"/>
    <property type="match status" value="1"/>
</dbReference>
<comment type="caution">
    <text evidence="6">The sequence shown here is derived from an EMBL/GenBank/DDBJ whole genome shotgun (WGS) entry which is preliminary data.</text>
</comment>
<keyword evidence="4" id="KW-0862">Zinc</keyword>
<organism evidence="6 7">
    <name type="scientific">Variovorax gossypii</name>
    <dbReference type="NCBI Taxonomy" id="1679495"/>
    <lineage>
        <taxon>Bacteria</taxon>
        <taxon>Pseudomonadati</taxon>
        <taxon>Pseudomonadota</taxon>
        <taxon>Betaproteobacteria</taxon>
        <taxon>Burkholderiales</taxon>
        <taxon>Comamonadaceae</taxon>
        <taxon>Variovorax</taxon>
    </lineage>
</organism>
<sequence length="339" mass="36712">MSSDPFAGVATDSLRIHAFASLNPGPRLLVMGGVHGDEISGTLGIERVLGEFEAGSLRLLRGELTMVPVANPLARRRLQREGERNLNRLFRPSESPADYEARVTNVLAPLIERHEVLLDLHSFQSEGEAFAMIGPRDNTGTLEPFARSYEEGQLALHIGTPIVVEGWLDIYAAGIAQRSGGAPASEAELDFGRGTNEFIRSRGGYGVTLECGQHLDPQAPEVAWRAIRRTLALLGMAELPEGLSGGPAQPPKLLRLASVTDRLHEEDSFVRDWATFDEVQRGEPIGMRHDGTLVSAPDDGFIVFPNAMALPGAEWFYFARPSERRLGPVTEATGATGAA</sequence>
<keyword evidence="3" id="KW-0378">Hydrolase</keyword>
<comment type="cofactor">
    <cofactor evidence="1">
        <name>Zn(2+)</name>
        <dbReference type="ChEBI" id="CHEBI:29105"/>
    </cofactor>
</comment>
<dbReference type="AlphaFoldDB" id="A0A3S0J4P7"/>
<dbReference type="PANTHER" id="PTHR15162">
    <property type="entry name" value="ASPARTOACYLASE"/>
    <property type="match status" value="1"/>
</dbReference>
<dbReference type="OrthoDB" id="9774976at2"/>
<dbReference type="GO" id="GO:0046872">
    <property type="term" value="F:metal ion binding"/>
    <property type="evidence" value="ECO:0007669"/>
    <property type="project" value="UniProtKB-KW"/>
</dbReference>
<dbReference type="GO" id="GO:0005829">
    <property type="term" value="C:cytosol"/>
    <property type="evidence" value="ECO:0007669"/>
    <property type="project" value="TreeGrafter"/>
</dbReference>
<evidence type="ECO:0000256" key="4">
    <source>
        <dbReference type="ARBA" id="ARBA00022833"/>
    </source>
</evidence>
<dbReference type="InterPro" id="IPR055438">
    <property type="entry name" value="AstE_AspA_cat"/>
</dbReference>
<dbReference type="InterPro" id="IPR050178">
    <property type="entry name" value="AspA/AstE_fam"/>
</dbReference>
<proteinExistence type="predicted"/>
<dbReference type="Gene3D" id="3.40.630.10">
    <property type="entry name" value="Zn peptidases"/>
    <property type="match status" value="1"/>
</dbReference>
<dbReference type="PANTHER" id="PTHR15162:SF7">
    <property type="entry name" value="SUCCINYLGLUTAMATE DESUCCINYLASE"/>
    <property type="match status" value="1"/>
</dbReference>
<evidence type="ECO:0000259" key="5">
    <source>
        <dbReference type="Pfam" id="PF24827"/>
    </source>
</evidence>
<evidence type="ECO:0000313" key="6">
    <source>
        <dbReference type="EMBL" id="RTQ31068.1"/>
    </source>
</evidence>
<evidence type="ECO:0000256" key="1">
    <source>
        <dbReference type="ARBA" id="ARBA00001947"/>
    </source>
</evidence>
<protein>
    <submittedName>
        <fullName evidence="6">Succinylglutamate desuccinylase</fullName>
    </submittedName>
</protein>
<dbReference type="RefSeq" id="WP_093204062.1">
    <property type="nucleotide sequence ID" value="NZ_RXOE01000010.1"/>
</dbReference>
<reference evidence="6 7" key="1">
    <citation type="submission" date="2018-12" db="EMBL/GenBank/DDBJ databases">
        <title>The genome of Variovorax gossypii DSM 100435.</title>
        <authorList>
            <person name="Gao J."/>
            <person name="Sun J."/>
        </authorList>
    </citation>
    <scope>NUCLEOTIDE SEQUENCE [LARGE SCALE GENOMIC DNA]</scope>
    <source>
        <strain evidence="6 7">DSM 100435</strain>
    </source>
</reference>
<gene>
    <name evidence="6" type="ORF">EJP69_26460</name>
</gene>
<dbReference type="Proteomes" id="UP000267418">
    <property type="component" value="Unassembled WGS sequence"/>
</dbReference>
<evidence type="ECO:0000256" key="2">
    <source>
        <dbReference type="ARBA" id="ARBA00022723"/>
    </source>
</evidence>
<evidence type="ECO:0000313" key="7">
    <source>
        <dbReference type="Proteomes" id="UP000267418"/>
    </source>
</evidence>
<keyword evidence="2" id="KW-0479">Metal-binding</keyword>
<dbReference type="GO" id="GO:0016788">
    <property type="term" value="F:hydrolase activity, acting on ester bonds"/>
    <property type="evidence" value="ECO:0007669"/>
    <property type="project" value="InterPro"/>
</dbReference>
<dbReference type="EMBL" id="RXOE01000010">
    <property type="protein sequence ID" value="RTQ31068.1"/>
    <property type="molecule type" value="Genomic_DNA"/>
</dbReference>
<name>A0A3S0J4P7_9BURK</name>
<evidence type="ECO:0000256" key="3">
    <source>
        <dbReference type="ARBA" id="ARBA00022801"/>
    </source>
</evidence>
<accession>A0A3S0J4P7</accession>
<keyword evidence="7" id="KW-1185">Reference proteome</keyword>
<feature type="domain" description="Succinylglutamate desuccinylase/Aspartoacylase catalytic" evidence="5">
    <location>
        <begin position="24"/>
        <end position="122"/>
    </location>
</feature>
<dbReference type="Pfam" id="PF24827">
    <property type="entry name" value="AstE_AspA_cat"/>
    <property type="match status" value="1"/>
</dbReference>